<reference evidence="3" key="1">
    <citation type="journal article" date="2018" name="Front. Microbiol.">
        <title>Genome-Based Analysis Reveals the Taxonomy and Diversity of the Family Idiomarinaceae.</title>
        <authorList>
            <person name="Liu Y."/>
            <person name="Lai Q."/>
            <person name="Shao Z."/>
        </authorList>
    </citation>
    <scope>NUCLEOTIDE SEQUENCE [LARGE SCALE GENOMIC DNA]</scope>
    <source>
        <strain evidence="3">BH195</strain>
    </source>
</reference>
<name>A0A432Y0X6_9GAMM</name>
<feature type="domain" description="SnoaL-like" evidence="1">
    <location>
        <begin position="28"/>
        <end position="127"/>
    </location>
</feature>
<dbReference type="Pfam" id="PF12680">
    <property type="entry name" value="SnoaL_2"/>
    <property type="match status" value="1"/>
</dbReference>
<dbReference type="AlphaFoldDB" id="A0A432Y0X6"/>
<comment type="caution">
    <text evidence="2">The sequence shown here is derived from an EMBL/GenBank/DDBJ whole genome shotgun (WGS) entry which is preliminary data.</text>
</comment>
<dbReference type="OrthoDB" id="1115105at2"/>
<protein>
    <submittedName>
        <fullName evidence="2">Nuclear transport factor 2 family protein</fullName>
    </submittedName>
</protein>
<evidence type="ECO:0000313" key="2">
    <source>
        <dbReference type="EMBL" id="RUO54595.1"/>
    </source>
</evidence>
<dbReference type="SUPFAM" id="SSF54427">
    <property type="entry name" value="NTF2-like"/>
    <property type="match status" value="1"/>
</dbReference>
<dbReference type="Gene3D" id="3.10.450.50">
    <property type="match status" value="1"/>
</dbReference>
<dbReference type="Proteomes" id="UP000287198">
    <property type="component" value="Unassembled WGS sequence"/>
</dbReference>
<gene>
    <name evidence="2" type="ORF">CWI69_04075</name>
</gene>
<dbReference type="InterPro" id="IPR037401">
    <property type="entry name" value="SnoaL-like"/>
</dbReference>
<dbReference type="EMBL" id="PIPW01000001">
    <property type="protein sequence ID" value="RUO54595.1"/>
    <property type="molecule type" value="Genomic_DNA"/>
</dbReference>
<dbReference type="RefSeq" id="WP_126762114.1">
    <property type="nucleotide sequence ID" value="NZ_JBHLTZ010000004.1"/>
</dbReference>
<accession>A0A432Y0X6</accession>
<dbReference type="InterPro" id="IPR032710">
    <property type="entry name" value="NTF2-like_dom_sf"/>
</dbReference>
<evidence type="ECO:0000313" key="3">
    <source>
        <dbReference type="Proteomes" id="UP000287198"/>
    </source>
</evidence>
<keyword evidence="3" id="KW-1185">Reference proteome</keyword>
<organism evidence="2 3">
    <name type="scientific">Pseudidiomarina halophila</name>
    <dbReference type="NCBI Taxonomy" id="1449799"/>
    <lineage>
        <taxon>Bacteria</taxon>
        <taxon>Pseudomonadati</taxon>
        <taxon>Pseudomonadota</taxon>
        <taxon>Gammaproteobacteria</taxon>
        <taxon>Alteromonadales</taxon>
        <taxon>Idiomarinaceae</taxon>
        <taxon>Pseudidiomarina</taxon>
    </lineage>
</organism>
<evidence type="ECO:0000259" key="1">
    <source>
        <dbReference type="Pfam" id="PF12680"/>
    </source>
</evidence>
<sequence length="160" mass="18887">MAENKAEELAEQENYPEDYPETIQRLVDYYDEFSDVKIDELDKLYHEDVTFIDPIHQLHGLDDLKSYFKGTMEGVEQCHFVFTDYAQNNDQWFVNWQMRLCHPKLANGSEIVVPGVSHLEFEDDKIIKQRDYYDLGAMIYEHITLLGYIIGKVKARMVPE</sequence>
<proteinExistence type="predicted"/>